<organism evidence="2 3">
    <name type="scientific">Rhizophagus irregularis</name>
    <dbReference type="NCBI Taxonomy" id="588596"/>
    <lineage>
        <taxon>Eukaryota</taxon>
        <taxon>Fungi</taxon>
        <taxon>Fungi incertae sedis</taxon>
        <taxon>Mucoromycota</taxon>
        <taxon>Glomeromycotina</taxon>
        <taxon>Glomeromycetes</taxon>
        <taxon>Glomerales</taxon>
        <taxon>Glomeraceae</taxon>
        <taxon>Rhizophagus</taxon>
    </lineage>
</organism>
<proteinExistence type="predicted"/>
<evidence type="ECO:0000313" key="3">
    <source>
        <dbReference type="Proteomes" id="UP000234323"/>
    </source>
</evidence>
<reference evidence="2 3" key="1">
    <citation type="submission" date="2015-10" db="EMBL/GenBank/DDBJ databases">
        <title>Genome analyses suggest a sexual origin of heterokaryosis in a supposedly ancient asexual fungus.</title>
        <authorList>
            <person name="Ropars J."/>
            <person name="Sedzielewska K."/>
            <person name="Noel J."/>
            <person name="Charron P."/>
            <person name="Farinelli L."/>
            <person name="Marton T."/>
            <person name="Kruger M."/>
            <person name="Pelin A."/>
            <person name="Brachmann A."/>
            <person name="Corradi N."/>
        </authorList>
    </citation>
    <scope>NUCLEOTIDE SEQUENCE [LARGE SCALE GENOMIC DNA]</scope>
    <source>
        <strain evidence="2 3">A4</strain>
    </source>
</reference>
<protein>
    <submittedName>
        <fullName evidence="2">Uncharacterized protein</fullName>
    </submittedName>
</protein>
<gene>
    <name evidence="2" type="ORF">RhiirA4_472436</name>
</gene>
<evidence type="ECO:0000313" key="2">
    <source>
        <dbReference type="EMBL" id="PKY53934.1"/>
    </source>
</evidence>
<dbReference type="AlphaFoldDB" id="A0A2I1H508"/>
<sequence length="114" mass="12764">MAFSLTQNISKALSESDDLETAVNRAFYFEPVSYVLKKFSFFGLTEDDIVKKSAGDGKQFTNLLMEHHKAFSTFGIANNNQSPSKTTKKQPATTSPKTISTVMTEYMPRNKNLI</sequence>
<comment type="caution">
    <text evidence="2">The sequence shown here is derived from an EMBL/GenBank/DDBJ whole genome shotgun (WGS) entry which is preliminary data.</text>
</comment>
<feature type="region of interest" description="Disordered" evidence="1">
    <location>
        <begin position="75"/>
        <end position="97"/>
    </location>
</feature>
<name>A0A2I1H508_9GLOM</name>
<accession>A0A2I1H508</accession>
<dbReference type="Proteomes" id="UP000234323">
    <property type="component" value="Unassembled WGS sequence"/>
</dbReference>
<keyword evidence="3" id="KW-1185">Reference proteome</keyword>
<evidence type="ECO:0000256" key="1">
    <source>
        <dbReference type="SAM" id="MobiDB-lite"/>
    </source>
</evidence>
<dbReference type="EMBL" id="LLXI01001492">
    <property type="protein sequence ID" value="PKY53934.1"/>
    <property type="molecule type" value="Genomic_DNA"/>
</dbReference>